<keyword evidence="2" id="KW-1133">Transmembrane helix</keyword>
<protein>
    <submittedName>
        <fullName evidence="3">DeoR/GlpR family transcriptional regulator of sugar metabolism</fullName>
    </submittedName>
</protein>
<feature type="transmembrane region" description="Helical" evidence="2">
    <location>
        <begin position="6"/>
        <end position="26"/>
    </location>
</feature>
<evidence type="ECO:0000313" key="4">
    <source>
        <dbReference type="Proteomes" id="UP000580891"/>
    </source>
</evidence>
<dbReference type="Gene3D" id="3.30.1490.480">
    <property type="entry name" value="Endolytic murein transglycosylase"/>
    <property type="match status" value="1"/>
</dbReference>
<dbReference type="InterPro" id="IPR003770">
    <property type="entry name" value="MLTG-like"/>
</dbReference>
<gene>
    <name evidence="3" type="ORF">HNQ85_000144</name>
</gene>
<dbReference type="EMBL" id="JACDUU010000001">
    <property type="protein sequence ID" value="MBA2869886.1"/>
    <property type="molecule type" value="Genomic_DNA"/>
</dbReference>
<feature type="coiled-coil region" evidence="1">
    <location>
        <begin position="47"/>
        <end position="74"/>
    </location>
</feature>
<comment type="caution">
    <text evidence="3">The sequence shown here is derived from an EMBL/GenBank/DDBJ whole genome shotgun (WGS) entry which is preliminary data.</text>
</comment>
<proteinExistence type="predicted"/>
<dbReference type="Proteomes" id="UP000580891">
    <property type="component" value="Unassembled WGS sequence"/>
</dbReference>
<dbReference type="AlphaFoldDB" id="A0A7W0BT80"/>
<accession>A0A7W0BT80</accession>
<evidence type="ECO:0000256" key="1">
    <source>
        <dbReference type="SAM" id="Coils"/>
    </source>
</evidence>
<evidence type="ECO:0000256" key="2">
    <source>
        <dbReference type="SAM" id="Phobius"/>
    </source>
</evidence>
<keyword evidence="1" id="KW-0175">Coiled coil</keyword>
<sequence length="158" mass="17999">MDRITIRTFAIGMLLATAVIGSIYYYSKPAKLTETDIHSYLQEKGLIAISTKEYKQLKEAKQQLQSNSANKQVKLAQKNIDKPETIYSYQLVIDKGKTASEIAKELEEAQVINDAVTFIKYLRDHGLTRKIRGGTYQVNSNMNHEELSKMITKSRTNH</sequence>
<dbReference type="RefSeq" id="WP_181535251.1">
    <property type="nucleotide sequence ID" value="NZ_JACDUU010000001.1"/>
</dbReference>
<keyword evidence="2" id="KW-0472">Membrane</keyword>
<name>A0A7W0BT80_9BACL</name>
<evidence type="ECO:0000313" key="3">
    <source>
        <dbReference type="EMBL" id="MBA2869886.1"/>
    </source>
</evidence>
<keyword evidence="2" id="KW-0812">Transmembrane</keyword>
<keyword evidence="4" id="KW-1185">Reference proteome</keyword>
<dbReference type="Pfam" id="PF02618">
    <property type="entry name" value="YceG"/>
    <property type="match status" value="1"/>
</dbReference>
<organism evidence="3 4">
    <name type="scientific">[Anoxybacillus] calidus</name>
    <dbReference type="NCBI Taxonomy" id="575178"/>
    <lineage>
        <taxon>Bacteria</taxon>
        <taxon>Bacillati</taxon>
        <taxon>Bacillota</taxon>
        <taxon>Bacilli</taxon>
        <taxon>Bacillales</taxon>
        <taxon>Anoxybacillaceae</taxon>
        <taxon>Paranoxybacillus</taxon>
    </lineage>
</organism>
<reference evidence="3 4" key="1">
    <citation type="submission" date="2020-07" db="EMBL/GenBank/DDBJ databases">
        <title>Genomic Encyclopedia of Type Strains, Phase IV (KMG-IV): sequencing the most valuable type-strain genomes for metagenomic binning, comparative biology and taxonomic classification.</title>
        <authorList>
            <person name="Goeker M."/>
        </authorList>
    </citation>
    <scope>NUCLEOTIDE SEQUENCE [LARGE SCALE GENOMIC DNA]</scope>
    <source>
        <strain evidence="3 4">DSM 25220</strain>
    </source>
</reference>